<accession>A0AAV9VFD2</accession>
<sequence>MGHRRPAYAIDWDAMDNVPGGDEGATNQYILTKQQECQEQCRCATQKQAIGPEGEANKLLCPTFAMANFCERIVGCYCYVQYKPKKDKDKKTLEHEGISKLLDSFEPGEQRTDLNYRESVLRDRGNRASQYSYYGGYGGYEHANRIQVAGANEPYYIEGPDMWSTREQAHWNLVGNMHLGLLGGGSFLSGIFKRDADAGPCVSAAEGNPTEGSKDSCDGSSSRLGRDTTTN</sequence>
<gene>
    <name evidence="2" type="ORF">TWF696_000930</name>
</gene>
<name>A0AAV9VFD2_9PEZI</name>
<evidence type="ECO:0000313" key="2">
    <source>
        <dbReference type="EMBL" id="KAK6359793.1"/>
    </source>
</evidence>
<reference evidence="2 3" key="1">
    <citation type="submission" date="2019-10" db="EMBL/GenBank/DDBJ databases">
        <authorList>
            <person name="Palmer J.M."/>
        </authorList>
    </citation>
    <scope>NUCLEOTIDE SEQUENCE [LARGE SCALE GENOMIC DNA]</scope>
    <source>
        <strain evidence="2 3">TWF696</strain>
    </source>
</reference>
<proteinExistence type="predicted"/>
<dbReference type="AlphaFoldDB" id="A0AAV9VFD2"/>
<feature type="compositionally biased region" description="Polar residues" evidence="1">
    <location>
        <begin position="218"/>
        <end position="231"/>
    </location>
</feature>
<protein>
    <submittedName>
        <fullName evidence="2">Uncharacterized protein</fullName>
    </submittedName>
</protein>
<evidence type="ECO:0000313" key="3">
    <source>
        <dbReference type="Proteomes" id="UP001375240"/>
    </source>
</evidence>
<comment type="caution">
    <text evidence="2">The sequence shown here is derived from an EMBL/GenBank/DDBJ whole genome shotgun (WGS) entry which is preliminary data.</text>
</comment>
<dbReference type="Proteomes" id="UP001375240">
    <property type="component" value="Unassembled WGS sequence"/>
</dbReference>
<feature type="region of interest" description="Disordered" evidence="1">
    <location>
        <begin position="203"/>
        <end position="231"/>
    </location>
</feature>
<keyword evidence="3" id="KW-1185">Reference proteome</keyword>
<organism evidence="2 3">
    <name type="scientific">Orbilia brochopaga</name>
    <dbReference type="NCBI Taxonomy" id="3140254"/>
    <lineage>
        <taxon>Eukaryota</taxon>
        <taxon>Fungi</taxon>
        <taxon>Dikarya</taxon>
        <taxon>Ascomycota</taxon>
        <taxon>Pezizomycotina</taxon>
        <taxon>Orbiliomycetes</taxon>
        <taxon>Orbiliales</taxon>
        <taxon>Orbiliaceae</taxon>
        <taxon>Orbilia</taxon>
    </lineage>
</organism>
<dbReference type="EMBL" id="JAVHNQ010000001">
    <property type="protein sequence ID" value="KAK6359793.1"/>
    <property type="molecule type" value="Genomic_DNA"/>
</dbReference>
<evidence type="ECO:0000256" key="1">
    <source>
        <dbReference type="SAM" id="MobiDB-lite"/>
    </source>
</evidence>